<feature type="transmembrane region" description="Helical" evidence="1">
    <location>
        <begin position="38"/>
        <end position="63"/>
    </location>
</feature>
<name>A0A2M6WFC9_9BACT</name>
<dbReference type="Proteomes" id="UP000228809">
    <property type="component" value="Unassembled WGS sequence"/>
</dbReference>
<gene>
    <name evidence="2" type="ORF">COU17_00610</name>
</gene>
<keyword evidence="1" id="KW-0472">Membrane</keyword>
<keyword evidence="1" id="KW-0812">Transmembrane</keyword>
<evidence type="ECO:0000313" key="3">
    <source>
        <dbReference type="Proteomes" id="UP000228809"/>
    </source>
</evidence>
<keyword evidence="1" id="KW-1133">Transmembrane helix</keyword>
<feature type="transmembrane region" description="Helical" evidence="1">
    <location>
        <begin position="6"/>
        <end position="26"/>
    </location>
</feature>
<organism evidence="2 3">
    <name type="scientific">Candidatus Kaiserbacteria bacterium CG10_big_fil_rev_8_21_14_0_10_49_17</name>
    <dbReference type="NCBI Taxonomy" id="1974609"/>
    <lineage>
        <taxon>Bacteria</taxon>
        <taxon>Candidatus Kaiseribacteriota</taxon>
    </lineage>
</organism>
<proteinExistence type="predicted"/>
<feature type="transmembrane region" description="Helical" evidence="1">
    <location>
        <begin position="99"/>
        <end position="122"/>
    </location>
</feature>
<evidence type="ECO:0000256" key="1">
    <source>
        <dbReference type="SAM" id="Phobius"/>
    </source>
</evidence>
<evidence type="ECO:0000313" key="2">
    <source>
        <dbReference type="EMBL" id="PIT91475.1"/>
    </source>
</evidence>
<reference evidence="3" key="1">
    <citation type="submission" date="2017-09" db="EMBL/GenBank/DDBJ databases">
        <title>Depth-based differentiation of microbial function through sediment-hosted aquifers and enrichment of novel symbionts in the deep terrestrial subsurface.</title>
        <authorList>
            <person name="Probst A.J."/>
            <person name="Ladd B."/>
            <person name="Jarett J.K."/>
            <person name="Geller-Mcgrath D.E."/>
            <person name="Sieber C.M.K."/>
            <person name="Emerson J.B."/>
            <person name="Anantharaman K."/>
            <person name="Thomas B.C."/>
            <person name="Malmstrom R."/>
            <person name="Stieglmeier M."/>
            <person name="Klingl A."/>
            <person name="Woyke T."/>
            <person name="Ryan C.M."/>
            <person name="Banfield J.F."/>
        </authorList>
    </citation>
    <scope>NUCLEOTIDE SEQUENCE [LARGE SCALE GENOMIC DNA]</scope>
</reference>
<accession>A0A2M6WFC9</accession>
<dbReference type="AlphaFoldDB" id="A0A2M6WFC9"/>
<dbReference type="EMBL" id="PFBJ01000003">
    <property type="protein sequence ID" value="PIT91475.1"/>
    <property type="molecule type" value="Genomic_DNA"/>
</dbReference>
<protein>
    <submittedName>
        <fullName evidence="2">Uncharacterized protein</fullName>
    </submittedName>
</protein>
<comment type="caution">
    <text evidence="2">The sequence shown here is derived from an EMBL/GenBank/DDBJ whole genome shotgun (WGS) entry which is preliminary data.</text>
</comment>
<sequence length="137" mass="15972">MFNYYVFTLVSTVALIGLFWVILPLYQRKAIRMKSESVFARAFFSIFMLGITVFLLAIIYAHFGKAGMIESMLEFSGILWRLFSGETVHLIDRESALSFFFLVSIVVQIFTIATTLWITPFLHEEEELLLKKEWIIK</sequence>